<feature type="non-terminal residue" evidence="2">
    <location>
        <position position="41"/>
    </location>
</feature>
<evidence type="ECO:0000313" key="2">
    <source>
        <dbReference type="EMBL" id="EFN80353.1"/>
    </source>
</evidence>
<dbReference type="InterPro" id="IPR041426">
    <property type="entry name" value="Mos1_HTH"/>
</dbReference>
<name>E2BV61_HARSA</name>
<accession>E2BV61</accession>
<gene>
    <name evidence="2" type="ORF">EAI_14698</name>
</gene>
<dbReference type="Proteomes" id="UP000008237">
    <property type="component" value="Unassembled WGS sequence"/>
</dbReference>
<evidence type="ECO:0000313" key="3">
    <source>
        <dbReference type="Proteomes" id="UP000008237"/>
    </source>
</evidence>
<proteinExistence type="predicted"/>
<dbReference type="InParanoid" id="E2BV61"/>
<feature type="domain" description="Mos1 transposase HTH" evidence="1">
    <location>
        <begin position="3"/>
        <end position="41"/>
    </location>
</feature>
<evidence type="ECO:0000259" key="1">
    <source>
        <dbReference type="Pfam" id="PF17906"/>
    </source>
</evidence>
<keyword evidence="3" id="KW-1185">Reference proteome</keyword>
<feature type="non-terminal residue" evidence="2">
    <location>
        <position position="1"/>
    </location>
</feature>
<dbReference type="EMBL" id="GL450824">
    <property type="protein sequence ID" value="EFN80353.1"/>
    <property type="molecule type" value="Genomic_DNA"/>
</dbReference>
<reference evidence="2 3" key="1">
    <citation type="journal article" date="2010" name="Science">
        <title>Genomic comparison of the ants Camponotus floridanus and Harpegnathos saltator.</title>
        <authorList>
            <person name="Bonasio R."/>
            <person name="Zhang G."/>
            <person name="Ye C."/>
            <person name="Mutti N.S."/>
            <person name="Fang X."/>
            <person name="Qin N."/>
            <person name="Donahue G."/>
            <person name="Yang P."/>
            <person name="Li Q."/>
            <person name="Li C."/>
            <person name="Zhang P."/>
            <person name="Huang Z."/>
            <person name="Berger S.L."/>
            <person name="Reinberg D."/>
            <person name="Wang J."/>
            <person name="Liebig J."/>
        </authorList>
    </citation>
    <scope>NUCLEOTIDE SEQUENCE [LARGE SCALE GENOMIC DNA]</scope>
    <source>
        <strain evidence="2 3">R22 G/1</strain>
    </source>
</reference>
<dbReference type="Gene3D" id="1.10.10.1450">
    <property type="match status" value="1"/>
</dbReference>
<dbReference type="Pfam" id="PF17906">
    <property type="entry name" value="HTH_48"/>
    <property type="match status" value="1"/>
</dbReference>
<organism evidence="3">
    <name type="scientific">Harpegnathos saltator</name>
    <name type="common">Jerdon's jumping ant</name>
    <dbReference type="NCBI Taxonomy" id="610380"/>
    <lineage>
        <taxon>Eukaryota</taxon>
        <taxon>Metazoa</taxon>
        <taxon>Ecdysozoa</taxon>
        <taxon>Arthropoda</taxon>
        <taxon>Hexapoda</taxon>
        <taxon>Insecta</taxon>
        <taxon>Pterygota</taxon>
        <taxon>Neoptera</taxon>
        <taxon>Endopterygota</taxon>
        <taxon>Hymenoptera</taxon>
        <taxon>Apocrita</taxon>
        <taxon>Aculeata</taxon>
        <taxon>Formicoidea</taxon>
        <taxon>Formicidae</taxon>
        <taxon>Ponerinae</taxon>
        <taxon>Ponerini</taxon>
        <taxon>Harpegnathos</taxon>
    </lineage>
</organism>
<dbReference type="AlphaFoldDB" id="E2BV61"/>
<protein>
    <recommendedName>
        <fullName evidence="1">Mos1 transposase HTH domain-containing protein</fullName>
    </recommendedName>
</protein>
<sequence>DQRVCLRFRVKNGIKCSEAFKMLKKAFDDDTMSHPRVYEWF</sequence>